<comment type="caution">
    <text evidence="2">The sequence shown here is derived from an EMBL/GenBank/DDBJ whole genome shotgun (WGS) entry which is preliminary data.</text>
</comment>
<accession>A0A448TFJ6</accession>
<dbReference type="Pfam" id="PF03992">
    <property type="entry name" value="ABM"/>
    <property type="match status" value="1"/>
</dbReference>
<dbReference type="GeneID" id="84575146"/>
<keyword evidence="2" id="KW-0503">Monooxygenase</keyword>
<dbReference type="EMBL" id="UARK01000031">
    <property type="protein sequence ID" value="SPW31324.1"/>
    <property type="molecule type" value="Genomic_DNA"/>
</dbReference>
<dbReference type="InterPro" id="IPR011008">
    <property type="entry name" value="Dimeric_a/b-barrel"/>
</dbReference>
<dbReference type="InterPro" id="IPR007138">
    <property type="entry name" value="ABM_dom"/>
</dbReference>
<sequence length="108" mass="12454">MILINVKFRVKPEHTATFLTDIDWFTTATRAEPGNLFFDWYQSPADPGEFILVEGFHDDAAEPHVNSEHFQRACRELPGYLVETPEIINTLIAGKTVWDRMAEFQVKN</sequence>
<gene>
    <name evidence="2" type="primary">ycnE</name>
    <name evidence="2" type="ORF">NCTC10254_02074</name>
</gene>
<dbReference type="PANTHER" id="PTHR33336">
    <property type="entry name" value="QUINOL MONOOXYGENASE YGIN-RELATED"/>
    <property type="match status" value="1"/>
</dbReference>
<proteinExistence type="predicted"/>
<dbReference type="SUPFAM" id="SSF54909">
    <property type="entry name" value="Dimeric alpha+beta barrel"/>
    <property type="match status" value="1"/>
</dbReference>
<dbReference type="InterPro" id="IPR050744">
    <property type="entry name" value="AI-2_Isomerase_LsrG"/>
</dbReference>
<dbReference type="RefSeq" id="WP_005527034.1">
    <property type="nucleotide sequence ID" value="NZ_CAUOYC010000001.1"/>
</dbReference>
<dbReference type="Proteomes" id="UP000249886">
    <property type="component" value="Unassembled WGS sequence"/>
</dbReference>
<reference evidence="2 3" key="1">
    <citation type="submission" date="2018-06" db="EMBL/GenBank/DDBJ databases">
        <authorList>
            <consortium name="Pathogen Informatics"/>
            <person name="Doyle S."/>
        </authorList>
    </citation>
    <scope>NUCLEOTIDE SEQUENCE [LARGE SCALE GENOMIC DNA]</scope>
    <source>
        <strain evidence="2 3">NCTC10254</strain>
    </source>
</reference>
<organism evidence="2 3">
    <name type="scientific">Corynebacterium matruchotii</name>
    <dbReference type="NCBI Taxonomy" id="43768"/>
    <lineage>
        <taxon>Bacteria</taxon>
        <taxon>Bacillati</taxon>
        <taxon>Actinomycetota</taxon>
        <taxon>Actinomycetes</taxon>
        <taxon>Mycobacteriales</taxon>
        <taxon>Corynebacteriaceae</taxon>
        <taxon>Corynebacterium</taxon>
    </lineage>
</organism>
<dbReference type="EC" id="1.-.-.-" evidence="2"/>
<dbReference type="AlphaFoldDB" id="A0A448TFJ6"/>
<name>A0A448TFJ6_9CORY</name>
<dbReference type="PANTHER" id="PTHR33336:SF3">
    <property type="entry name" value="ABM DOMAIN-CONTAINING PROTEIN"/>
    <property type="match status" value="1"/>
</dbReference>
<dbReference type="PROSITE" id="PS51725">
    <property type="entry name" value="ABM"/>
    <property type="match status" value="1"/>
</dbReference>
<feature type="domain" description="ABM" evidence="1">
    <location>
        <begin position="2"/>
        <end position="91"/>
    </location>
</feature>
<evidence type="ECO:0000313" key="3">
    <source>
        <dbReference type="Proteomes" id="UP000249886"/>
    </source>
</evidence>
<dbReference type="Gene3D" id="3.30.70.100">
    <property type="match status" value="1"/>
</dbReference>
<protein>
    <submittedName>
        <fullName evidence="2">Antibiotic biosynthesis monooxygenase</fullName>
        <ecNumber evidence="2">1.-.-.-</ecNumber>
    </submittedName>
</protein>
<evidence type="ECO:0000313" key="2">
    <source>
        <dbReference type="EMBL" id="SPW31324.1"/>
    </source>
</evidence>
<evidence type="ECO:0000259" key="1">
    <source>
        <dbReference type="PROSITE" id="PS51725"/>
    </source>
</evidence>
<keyword evidence="2" id="KW-0560">Oxidoreductase</keyword>
<dbReference type="GO" id="GO:0004497">
    <property type="term" value="F:monooxygenase activity"/>
    <property type="evidence" value="ECO:0007669"/>
    <property type="project" value="UniProtKB-KW"/>
</dbReference>